<evidence type="ECO:0000259" key="7">
    <source>
        <dbReference type="Pfam" id="PF00884"/>
    </source>
</evidence>
<organism evidence="8 9">
    <name type="scientific">Temperatibacter marinus</name>
    <dbReference type="NCBI Taxonomy" id="1456591"/>
    <lineage>
        <taxon>Bacteria</taxon>
        <taxon>Pseudomonadati</taxon>
        <taxon>Pseudomonadota</taxon>
        <taxon>Alphaproteobacteria</taxon>
        <taxon>Kordiimonadales</taxon>
        <taxon>Temperatibacteraceae</taxon>
        <taxon>Temperatibacter</taxon>
    </lineage>
</organism>
<proteinExistence type="inferred from homology"/>
<dbReference type="Gene3D" id="3.40.720.10">
    <property type="entry name" value="Alkaline Phosphatase, subunit A"/>
    <property type="match status" value="1"/>
</dbReference>
<dbReference type="InterPro" id="IPR024607">
    <property type="entry name" value="Sulfatase_CS"/>
</dbReference>
<keyword evidence="6" id="KW-0106">Calcium</keyword>
<keyword evidence="5 8" id="KW-0378">Hydrolase</keyword>
<gene>
    <name evidence="8" type="ORF">QGN29_01320</name>
</gene>
<keyword evidence="9" id="KW-1185">Reference proteome</keyword>
<evidence type="ECO:0000256" key="2">
    <source>
        <dbReference type="ARBA" id="ARBA00008779"/>
    </source>
</evidence>
<evidence type="ECO:0000256" key="1">
    <source>
        <dbReference type="ARBA" id="ARBA00001913"/>
    </source>
</evidence>
<evidence type="ECO:0000313" key="9">
    <source>
        <dbReference type="Proteomes" id="UP001268683"/>
    </source>
</evidence>
<dbReference type="GO" id="GO:0004065">
    <property type="term" value="F:arylsulfatase activity"/>
    <property type="evidence" value="ECO:0007669"/>
    <property type="project" value="TreeGrafter"/>
</dbReference>
<name>A0AA52EI91_9PROT</name>
<dbReference type="InterPro" id="IPR000917">
    <property type="entry name" value="Sulfatase_N"/>
</dbReference>
<evidence type="ECO:0000256" key="6">
    <source>
        <dbReference type="ARBA" id="ARBA00022837"/>
    </source>
</evidence>
<accession>A0AA52EI91</accession>
<dbReference type="KEGG" id="tmk:QGN29_01320"/>
<evidence type="ECO:0000313" key="8">
    <source>
        <dbReference type="EMBL" id="WND03004.1"/>
    </source>
</evidence>
<comment type="similarity">
    <text evidence="2">Belongs to the sulfatase family.</text>
</comment>
<dbReference type="PANTHER" id="PTHR42693:SF42">
    <property type="entry name" value="ARYLSULFATASE G"/>
    <property type="match status" value="1"/>
</dbReference>
<dbReference type="RefSeq" id="WP_310798850.1">
    <property type="nucleotide sequence ID" value="NZ_CP123872.1"/>
</dbReference>
<dbReference type="AlphaFoldDB" id="A0AA52EI91"/>
<dbReference type="InterPro" id="IPR017850">
    <property type="entry name" value="Alkaline_phosphatase_core_sf"/>
</dbReference>
<keyword evidence="4" id="KW-0732">Signal</keyword>
<dbReference type="PANTHER" id="PTHR42693">
    <property type="entry name" value="ARYLSULFATASE FAMILY MEMBER"/>
    <property type="match status" value="1"/>
</dbReference>
<feature type="domain" description="Sulfatase N-terminal" evidence="7">
    <location>
        <begin position="64"/>
        <end position="425"/>
    </location>
</feature>
<sequence>MKKFLIFFTLVIAVGGSVAWFNRIELMLFMISKRTDAQYDIRPNREVVWQQGPETESKALNQKPNIIFIVLDDVGYNDISTFGGGIAGGLLKTPHIDKLASESVVFRQSYAGNATCAPSRGMMMTGRYQNTTGYEFTPFPGGAGPLISVSNSIDRNMPETLPGFENDVPFENQGLPAEEVTIAEVLKERGYYTAHIGKWHMGRYNGMAPNDQGFDDSLYMHSGLYLPEDHPDVVNAKLEQDPIDKILWARLRYSATFNNATDEDLFQPKGYLTDFWTNESVKVIKANKNRPFFLYLAHWGTHTPLQATRADYEAVGDIKPHNRRVYAAMMRAIDRSVGKIQQALEETGQADNTMIVFTSDNGGAGYVGLPELNKPFRGWKLTFFEGGLRVPHFIKWPNGLPEAKELDTPVMHIDIFPTLAAAAGAPLPQNVKIDGVNLLPYARGKGAIKERPLFFQSGFYRAIRLGDWKLKVSENPKKVWLYDLKEDPTEQNNLAEQIPTKVSELHHLIKNHIASGKGARYPYSILAPILIDKTNEQSYKKGDEYIYWPN</sequence>
<dbReference type="PROSITE" id="PS00523">
    <property type="entry name" value="SULFATASE_1"/>
    <property type="match status" value="1"/>
</dbReference>
<comment type="cofactor">
    <cofactor evidence="1">
        <name>Ca(2+)</name>
        <dbReference type="ChEBI" id="CHEBI:29108"/>
    </cofactor>
</comment>
<reference evidence="8" key="1">
    <citation type="submission" date="2023-04" db="EMBL/GenBank/DDBJ databases">
        <title>Complete genome sequence of Temperatibacter marinus.</title>
        <authorList>
            <person name="Rong J.-C."/>
            <person name="Yi M.-L."/>
            <person name="Zhao Q."/>
        </authorList>
    </citation>
    <scope>NUCLEOTIDE SEQUENCE</scope>
    <source>
        <strain evidence="8">NBRC 110045</strain>
    </source>
</reference>
<dbReference type="InterPro" id="IPR050738">
    <property type="entry name" value="Sulfatase"/>
</dbReference>
<dbReference type="SUPFAM" id="SSF53649">
    <property type="entry name" value="Alkaline phosphatase-like"/>
    <property type="match status" value="1"/>
</dbReference>
<protein>
    <submittedName>
        <fullName evidence="8">Sulfatase-like hydrolase/transferase</fullName>
    </submittedName>
</protein>
<keyword evidence="3" id="KW-0479">Metal-binding</keyword>
<dbReference type="Pfam" id="PF00884">
    <property type="entry name" value="Sulfatase"/>
    <property type="match status" value="1"/>
</dbReference>
<dbReference type="EMBL" id="CP123872">
    <property type="protein sequence ID" value="WND03004.1"/>
    <property type="molecule type" value="Genomic_DNA"/>
</dbReference>
<evidence type="ECO:0000256" key="3">
    <source>
        <dbReference type="ARBA" id="ARBA00022723"/>
    </source>
</evidence>
<dbReference type="Gene3D" id="3.30.1120.10">
    <property type="match status" value="1"/>
</dbReference>
<dbReference type="Proteomes" id="UP001268683">
    <property type="component" value="Chromosome"/>
</dbReference>
<evidence type="ECO:0000256" key="4">
    <source>
        <dbReference type="ARBA" id="ARBA00022729"/>
    </source>
</evidence>
<evidence type="ECO:0000256" key="5">
    <source>
        <dbReference type="ARBA" id="ARBA00022801"/>
    </source>
</evidence>
<dbReference type="PROSITE" id="PS00149">
    <property type="entry name" value="SULFATASE_2"/>
    <property type="match status" value="1"/>
</dbReference>
<dbReference type="GO" id="GO:0046872">
    <property type="term" value="F:metal ion binding"/>
    <property type="evidence" value="ECO:0007669"/>
    <property type="project" value="UniProtKB-KW"/>
</dbReference>